<accession>A0ABY6L1I2</accession>
<dbReference type="SUPFAM" id="SSF56672">
    <property type="entry name" value="DNA/RNA polymerases"/>
    <property type="match status" value="1"/>
</dbReference>
<keyword evidence="3" id="KW-1185">Reference proteome</keyword>
<dbReference type="InterPro" id="IPR053134">
    <property type="entry name" value="RNA-dir_DNA_polymerase"/>
</dbReference>
<feature type="region of interest" description="Disordered" evidence="1">
    <location>
        <begin position="29"/>
        <end position="68"/>
    </location>
</feature>
<evidence type="ECO:0000313" key="2">
    <source>
        <dbReference type="EMBL" id="UYV74813.1"/>
    </source>
</evidence>
<dbReference type="PANTHER" id="PTHR24559:SF444">
    <property type="entry name" value="REVERSE TRANSCRIPTASE DOMAIN-CONTAINING PROTEIN"/>
    <property type="match status" value="1"/>
</dbReference>
<proteinExistence type="predicted"/>
<evidence type="ECO:0008006" key="4">
    <source>
        <dbReference type="Google" id="ProtNLM"/>
    </source>
</evidence>
<evidence type="ECO:0000313" key="3">
    <source>
        <dbReference type="Proteomes" id="UP001235939"/>
    </source>
</evidence>
<dbReference type="EMBL" id="CP092874">
    <property type="protein sequence ID" value="UYV74813.1"/>
    <property type="molecule type" value="Genomic_DNA"/>
</dbReference>
<dbReference type="Proteomes" id="UP001235939">
    <property type="component" value="Chromosome 12"/>
</dbReference>
<dbReference type="PANTHER" id="PTHR24559">
    <property type="entry name" value="TRANSPOSON TY3-I GAG-POL POLYPROTEIN"/>
    <property type="match status" value="1"/>
</dbReference>
<reference evidence="2 3" key="1">
    <citation type="submission" date="2022-01" db="EMBL/GenBank/DDBJ databases">
        <title>A chromosomal length assembly of Cordylochernes scorpioides.</title>
        <authorList>
            <person name="Zeh D."/>
            <person name="Zeh J."/>
        </authorList>
    </citation>
    <scope>NUCLEOTIDE SEQUENCE [LARGE SCALE GENOMIC DNA]</scope>
    <source>
        <strain evidence="2">IN4F17</strain>
        <tissue evidence="2">Whole Body</tissue>
    </source>
</reference>
<name>A0ABY6L1I2_9ARAC</name>
<evidence type="ECO:0000256" key="1">
    <source>
        <dbReference type="SAM" id="MobiDB-lite"/>
    </source>
</evidence>
<protein>
    <recommendedName>
        <fullName evidence="4">Transposon Ty3-I Gag-Pol polyprotein</fullName>
    </recommendedName>
</protein>
<gene>
    <name evidence="2" type="ORF">LAZ67_12001112</name>
</gene>
<dbReference type="Gene3D" id="3.10.10.10">
    <property type="entry name" value="HIV Type 1 Reverse Transcriptase, subunit A, domain 1"/>
    <property type="match status" value="1"/>
</dbReference>
<organism evidence="2 3">
    <name type="scientific">Cordylochernes scorpioides</name>
    <dbReference type="NCBI Taxonomy" id="51811"/>
    <lineage>
        <taxon>Eukaryota</taxon>
        <taxon>Metazoa</taxon>
        <taxon>Ecdysozoa</taxon>
        <taxon>Arthropoda</taxon>
        <taxon>Chelicerata</taxon>
        <taxon>Arachnida</taxon>
        <taxon>Pseudoscorpiones</taxon>
        <taxon>Cheliferoidea</taxon>
        <taxon>Chernetidae</taxon>
        <taxon>Cordylochernes</taxon>
    </lineage>
</organism>
<sequence>MEQGALEQEVVSPQLRLGVPVQEAEDQLVDGAQPGQNPAKINVNREREVEENEEPRFQINENSSPKEQKELKQVLERYGDLFSSRLGRTNLAKHRIDTEDAKPIKHKPYRVSAKERGIIKDQIDEMLTEGIIRPSSSPWSFPVILVKKRDGKYRFCVDYRKLNNVTVKYVYSIPRIDETSDLDIAKLKSKKETKRKQLSLQRMDYMNST</sequence>
<dbReference type="InterPro" id="IPR043502">
    <property type="entry name" value="DNA/RNA_pol_sf"/>
</dbReference>